<name>A0A8J2WYD6_9STRA</name>
<dbReference type="CDD" id="cd01851">
    <property type="entry name" value="GBP"/>
    <property type="match status" value="1"/>
</dbReference>
<evidence type="ECO:0000256" key="6">
    <source>
        <dbReference type="SAM" id="MobiDB-lite"/>
    </source>
</evidence>
<dbReference type="Gene3D" id="3.40.50.300">
    <property type="entry name" value="P-loop containing nucleotide triphosphate hydrolases"/>
    <property type="match status" value="1"/>
</dbReference>
<dbReference type="PROSITE" id="PS51715">
    <property type="entry name" value="G_GB1_RHD3"/>
    <property type="match status" value="1"/>
</dbReference>
<dbReference type="Gene3D" id="1.20.1000.10">
    <property type="entry name" value="Guanylate-binding protein, C-terminal domain"/>
    <property type="match status" value="1"/>
</dbReference>
<evidence type="ECO:0008006" key="11">
    <source>
        <dbReference type="Google" id="ProtNLM"/>
    </source>
</evidence>
<feature type="coiled-coil region" evidence="5">
    <location>
        <begin position="971"/>
        <end position="998"/>
    </location>
</feature>
<dbReference type="InterPro" id="IPR015894">
    <property type="entry name" value="Guanylate-bd_N"/>
</dbReference>
<keyword evidence="10" id="KW-1185">Reference proteome</keyword>
<dbReference type="SUPFAM" id="SSF50729">
    <property type="entry name" value="PH domain-like"/>
    <property type="match status" value="1"/>
</dbReference>
<protein>
    <recommendedName>
        <fullName evidence="11">GB1/RHD3-type G domain-containing protein</fullName>
    </recommendedName>
</protein>
<dbReference type="OrthoDB" id="2135133at2759"/>
<gene>
    <name evidence="9" type="ORF">PECAL_3P25230</name>
</gene>
<evidence type="ECO:0000256" key="2">
    <source>
        <dbReference type="ARBA" id="ARBA00022801"/>
    </source>
</evidence>
<accession>A0A8J2WYD6</accession>
<evidence type="ECO:0000256" key="3">
    <source>
        <dbReference type="ARBA" id="ARBA00023134"/>
    </source>
</evidence>
<dbReference type="Pfam" id="PF02841">
    <property type="entry name" value="GBP_C"/>
    <property type="match status" value="1"/>
</dbReference>
<dbReference type="InterPro" id="IPR003191">
    <property type="entry name" value="Guanylate-bd/ATL_C"/>
</dbReference>
<dbReference type="PANTHER" id="PTHR10751">
    <property type="entry name" value="GUANYLATE BINDING PROTEIN"/>
    <property type="match status" value="1"/>
</dbReference>
<dbReference type="SUPFAM" id="SSF52540">
    <property type="entry name" value="P-loop containing nucleoside triphosphate hydrolases"/>
    <property type="match status" value="1"/>
</dbReference>
<dbReference type="SUPFAM" id="SSF57997">
    <property type="entry name" value="Tropomyosin"/>
    <property type="match status" value="1"/>
</dbReference>
<evidence type="ECO:0000256" key="4">
    <source>
        <dbReference type="PROSITE-ProRule" id="PRU01052"/>
    </source>
</evidence>
<evidence type="ECO:0000256" key="5">
    <source>
        <dbReference type="SAM" id="Coils"/>
    </source>
</evidence>
<reference evidence="9" key="1">
    <citation type="submission" date="2021-11" db="EMBL/GenBank/DDBJ databases">
        <authorList>
            <consortium name="Genoscope - CEA"/>
            <person name="William W."/>
        </authorList>
    </citation>
    <scope>NUCLEOTIDE SEQUENCE</scope>
</reference>
<feature type="domain" description="PH" evidence="7">
    <location>
        <begin position="989"/>
        <end position="1085"/>
    </location>
</feature>
<feature type="coiled-coil region" evidence="5">
    <location>
        <begin position="510"/>
        <end position="544"/>
    </location>
</feature>
<dbReference type="InterPro" id="IPR027417">
    <property type="entry name" value="P-loop_NTPase"/>
</dbReference>
<evidence type="ECO:0000256" key="1">
    <source>
        <dbReference type="ARBA" id="ARBA00022741"/>
    </source>
</evidence>
<dbReference type="Gene3D" id="2.30.29.30">
    <property type="entry name" value="Pleckstrin-homology domain (PH domain)/Phosphotyrosine-binding domain (PTB)"/>
    <property type="match status" value="1"/>
</dbReference>
<feature type="region of interest" description="Disordered" evidence="6">
    <location>
        <begin position="731"/>
        <end position="763"/>
    </location>
</feature>
<dbReference type="PROSITE" id="PS50003">
    <property type="entry name" value="PH_DOMAIN"/>
    <property type="match status" value="1"/>
</dbReference>
<keyword evidence="2" id="KW-0378">Hydrolase</keyword>
<feature type="coiled-coil region" evidence="5">
    <location>
        <begin position="872"/>
        <end position="913"/>
    </location>
</feature>
<dbReference type="InterPro" id="IPR036543">
    <property type="entry name" value="Guanylate-bd_C_sf"/>
</dbReference>
<keyword evidence="3" id="KW-0342">GTP-binding</keyword>
<feature type="compositionally biased region" description="Basic and acidic residues" evidence="6">
    <location>
        <begin position="742"/>
        <end position="763"/>
    </location>
</feature>
<dbReference type="AlphaFoldDB" id="A0A8J2WYD6"/>
<dbReference type="Pfam" id="PF02263">
    <property type="entry name" value="GBP"/>
    <property type="match status" value="1"/>
</dbReference>
<evidence type="ECO:0000259" key="7">
    <source>
        <dbReference type="PROSITE" id="PS50003"/>
    </source>
</evidence>
<dbReference type="Proteomes" id="UP000789595">
    <property type="component" value="Unassembled WGS sequence"/>
</dbReference>
<evidence type="ECO:0000259" key="8">
    <source>
        <dbReference type="PROSITE" id="PS51715"/>
    </source>
</evidence>
<comment type="similarity">
    <text evidence="4">Belongs to the TRAFAC class dynamin-like GTPase superfamily. GB1/RHD3 GTPase family.</text>
</comment>
<feature type="domain" description="GB1/RHD3-type G" evidence="8">
    <location>
        <begin position="59"/>
        <end position="304"/>
    </location>
</feature>
<dbReference type="GO" id="GO:0003924">
    <property type="term" value="F:GTPase activity"/>
    <property type="evidence" value="ECO:0007669"/>
    <property type="project" value="InterPro"/>
</dbReference>
<dbReference type="SUPFAM" id="SSF48340">
    <property type="entry name" value="Interferon-induced guanylate-binding protein 1 (GBP1), C-terminal domain"/>
    <property type="match status" value="1"/>
</dbReference>
<evidence type="ECO:0000313" key="9">
    <source>
        <dbReference type="EMBL" id="CAH0372519.1"/>
    </source>
</evidence>
<comment type="caution">
    <text evidence="9">The sequence shown here is derived from an EMBL/GenBank/DDBJ whole genome shotgun (WGS) entry which is preliminary data.</text>
</comment>
<proteinExistence type="inferred from homology"/>
<dbReference type="InterPro" id="IPR001849">
    <property type="entry name" value="PH_domain"/>
</dbReference>
<dbReference type="GO" id="GO:0005525">
    <property type="term" value="F:GTP binding"/>
    <property type="evidence" value="ECO:0007669"/>
    <property type="project" value="UniProtKB-KW"/>
</dbReference>
<evidence type="ECO:0000313" key="10">
    <source>
        <dbReference type="Proteomes" id="UP000789595"/>
    </source>
</evidence>
<keyword evidence="5" id="KW-0175">Coiled coil</keyword>
<dbReference type="InterPro" id="IPR030386">
    <property type="entry name" value="G_GB1_RHD3_dom"/>
</dbReference>
<dbReference type="InterPro" id="IPR011993">
    <property type="entry name" value="PH-like_dom_sf"/>
</dbReference>
<dbReference type="EMBL" id="CAKKNE010000003">
    <property type="protein sequence ID" value="CAH0372519.1"/>
    <property type="molecule type" value="Genomic_DNA"/>
</dbReference>
<sequence length="1107" mass="120830">MASYLGSLISGGGDAPAAAPEPAVGPGLPRAEALSLIDVDDEGAFAVNEESAQILAGIEGKLCVVCVAGLYRTGKSTIANLLADAHGKRGNFTIGHGVRRCTRGIWLWGAPVRTTLATGEPCTIVLLDVEGLGGLEADGHYDTRLFALAALLCSTLVYNSLGAVDEHAISNLAFVANLTQHVRITEDDHPGEGDFERHFPAFVWVVRDFALDLEDERGDAIDANEYLENALREQVGFDAATAERNRVRHMLKAFFSERRCFCLERPVLDEDRLQNLQAVPVDELRPAFLRSFAELREHVRAMSAVKRVRGRAVSGRTFVELCRRYVDTLQSGGVPTVATAWEEVMARECARARAEALETYEAAFATHEDVEDDETLLKTHRDAAKRALGAFRAQAGGATFESSLGELEAECLQRLETRRAANFDQSAKACDALCARLHDAEIAPKLGSAGDRYADAAALAFDARRVAAMYEKGARGPARPGRLAAYFSGRILDAYRVLFDANEDAHHKALDAAEAQARGAAQSLARCEEHKKAALEQLEVLRAEVVAVSGEKMRVEAQHKAALDRARTLEGEGDALRRRADEAHQDLEDARERLESEQTWQAQLHARLEAAEVEKGETSSRLAELGAALDERRRDEAAARAELGEKREREEALKAELADAARAAAAVAAQLRDAEARLAQAERAGTSAKAERDERTAALAAEREQAAATREALAALERNVEALHEELAAAHRSRGAAEEALDEARNAGDASREAAEERLARGAAKEEELEAALRGVSTEKAALEAERADLQKALADARDEALSVERARKRADGERAELVRKAAQRTEYLQQQLDAHRSGKAAAEGALAREKTQTDSTTRELDALRAVNAERASTAEARIHLLEKQLEQAKQACREAERRAASLKSSLESSASELNAVAAQRAVLLDEKEKMQALWEKSLTDHFHSLHEAQATLGDVSQKADARHEATASRVAALESQLDDYRRIVDKVQTRREGLLRKRTRSRLVKQTWHVKCFRLVGGALLHGDRDGAGEKALALDARATAEAIKADVRNAFRVRNSNGDELQLAAIDRVDMDEWLAAVAETVADLRAAEDRVADQAERFKQESEN</sequence>
<dbReference type="SMART" id="SM00233">
    <property type="entry name" value="PH"/>
    <property type="match status" value="1"/>
</dbReference>
<keyword evidence="1" id="KW-0547">Nucleotide-binding</keyword>
<organism evidence="9 10">
    <name type="scientific">Pelagomonas calceolata</name>
    <dbReference type="NCBI Taxonomy" id="35677"/>
    <lineage>
        <taxon>Eukaryota</taxon>
        <taxon>Sar</taxon>
        <taxon>Stramenopiles</taxon>
        <taxon>Ochrophyta</taxon>
        <taxon>Pelagophyceae</taxon>
        <taxon>Pelagomonadales</taxon>
        <taxon>Pelagomonadaceae</taxon>
        <taxon>Pelagomonas</taxon>
    </lineage>
</organism>